<sequence>MDRRFGKYRSSYLNWQKHNDGYCLNKYSAIITEIEEKIDNFNKSHHKNFYQEWKKLNQIIKHRNDDIKDCIAKGHIRNNLYALDTIKRFNIRCPKPNASTCSNNPAPHVRESPSIKVTRFEGSCPKGKDCNKETAAKREEKSKLQSGFSAGEPKRISSPSLHPKDQHEKHPTEKKTIDTRVTSQVQPSNTHIATLVAEAEVSGDKVHLDSITSEQDEARKEHLTVSVSSKVNAEETPPEDHLAQTAINYESATGHSSGVVDSSKNTAQVKLPGNQSFDGNLPGQQHISDHVLPRNDGNDQAVSSNIRDTTFMPAGVSLDKKASDSVHVDASSRGVDSISATSLEQPRKETTLERVSGDVSTINIAGFDINNTSEGNSSNSDTDSVDSPDQTFYTEGSSDKALSSSVPYNAENGSGLVADNGNKSDILGKIFEATSNKDHIIKASAPMGIVMLLGLLFKYTPLWRVLTKNNRKKGAGIIEELNSVVQEPSIMDDERSIPFSYGAFEYSS</sequence>
<protein>
    <submittedName>
        <fullName evidence="2">VIR protein</fullName>
    </submittedName>
</protein>
<feature type="compositionally biased region" description="Basic and acidic residues" evidence="1">
    <location>
        <begin position="162"/>
        <end position="178"/>
    </location>
</feature>
<proteinExistence type="predicted"/>
<evidence type="ECO:0000256" key="1">
    <source>
        <dbReference type="SAM" id="MobiDB-lite"/>
    </source>
</evidence>
<gene>
    <name evidence="2" type="ORF">PVC01_000133400</name>
</gene>
<feature type="compositionally biased region" description="Polar residues" evidence="1">
    <location>
        <begin position="390"/>
        <end position="405"/>
    </location>
</feature>
<name>A0A1G4EFU1_PLAVI</name>
<feature type="compositionally biased region" description="Polar residues" evidence="1">
    <location>
        <begin position="179"/>
        <end position="188"/>
    </location>
</feature>
<feature type="region of interest" description="Disordered" evidence="1">
    <location>
        <begin position="368"/>
        <end position="405"/>
    </location>
</feature>
<feature type="compositionally biased region" description="Basic and acidic residues" evidence="1">
    <location>
        <begin position="287"/>
        <end position="297"/>
    </location>
</feature>
<dbReference type="VEuPathDB" id="PlasmoDB:PVX_103150"/>
<dbReference type="Proteomes" id="UP000305196">
    <property type="component" value="Unassembled WGS sequence"/>
</dbReference>
<reference evidence="2 3" key="1">
    <citation type="submission" date="2016-07" db="EMBL/GenBank/DDBJ databases">
        <authorList>
            <consortium name="Pathogen Informatics"/>
        </authorList>
    </citation>
    <scope>NUCLEOTIDE SEQUENCE [LARGE SCALE GENOMIC DNA]</scope>
</reference>
<dbReference type="AlphaFoldDB" id="A0A1G4EFU1"/>
<evidence type="ECO:0000313" key="2">
    <source>
        <dbReference type="EMBL" id="SCA82221.1"/>
    </source>
</evidence>
<feature type="region of interest" description="Disordered" evidence="1">
    <location>
        <begin position="120"/>
        <end position="188"/>
    </location>
</feature>
<dbReference type="VEuPathDB" id="PlasmoDB:PVPAM_040005300"/>
<dbReference type="VEuPathDB" id="PlasmoDB:PVP01_0007230"/>
<feature type="compositionally biased region" description="Basic and acidic residues" evidence="1">
    <location>
        <begin position="126"/>
        <end position="143"/>
    </location>
</feature>
<evidence type="ECO:0000313" key="3">
    <source>
        <dbReference type="Proteomes" id="UP000305196"/>
    </source>
</evidence>
<organism evidence="2 3">
    <name type="scientific">Plasmodium vivax</name>
    <name type="common">malaria parasite P. vivax</name>
    <dbReference type="NCBI Taxonomy" id="5855"/>
    <lineage>
        <taxon>Eukaryota</taxon>
        <taxon>Sar</taxon>
        <taxon>Alveolata</taxon>
        <taxon>Apicomplexa</taxon>
        <taxon>Aconoidasida</taxon>
        <taxon>Haemosporida</taxon>
        <taxon>Plasmodiidae</taxon>
        <taxon>Plasmodium</taxon>
        <taxon>Plasmodium (Plasmodium)</taxon>
    </lineage>
</organism>
<feature type="region of interest" description="Disordered" evidence="1">
    <location>
        <begin position="269"/>
        <end position="303"/>
    </location>
</feature>
<dbReference type="EMBL" id="FLYI01000530">
    <property type="protein sequence ID" value="SCA82221.1"/>
    <property type="molecule type" value="Genomic_DNA"/>
</dbReference>
<dbReference type="VEuPathDB" id="PlasmoDB:PVW1_000011500"/>
<feature type="compositionally biased region" description="Basic and acidic residues" evidence="1">
    <location>
        <begin position="345"/>
        <end position="354"/>
    </location>
</feature>
<feature type="compositionally biased region" description="Low complexity" evidence="1">
    <location>
        <begin position="377"/>
        <end position="389"/>
    </location>
</feature>
<feature type="region of interest" description="Disordered" evidence="1">
    <location>
        <begin position="212"/>
        <end position="240"/>
    </location>
</feature>
<accession>A0A1G4EFU1</accession>
<feature type="compositionally biased region" description="Polar residues" evidence="1">
    <location>
        <begin position="269"/>
        <end position="286"/>
    </location>
</feature>
<feature type="region of interest" description="Disordered" evidence="1">
    <location>
        <begin position="330"/>
        <end position="354"/>
    </location>
</feature>